<comment type="caution">
    <text evidence="1">The sequence shown here is derived from an EMBL/GenBank/DDBJ whole genome shotgun (WGS) entry which is preliminary data.</text>
</comment>
<proteinExistence type="predicted"/>
<evidence type="ECO:0000313" key="1">
    <source>
        <dbReference type="EMBL" id="CAI0378131.1"/>
    </source>
</evidence>
<name>A0AAV0GZK0_9ROSI</name>
<reference evidence="1" key="1">
    <citation type="submission" date="2022-08" db="EMBL/GenBank/DDBJ databases">
        <authorList>
            <person name="Gutierrez-Valencia J."/>
        </authorList>
    </citation>
    <scope>NUCLEOTIDE SEQUENCE</scope>
</reference>
<organism evidence="1 2">
    <name type="scientific">Linum tenue</name>
    <dbReference type="NCBI Taxonomy" id="586396"/>
    <lineage>
        <taxon>Eukaryota</taxon>
        <taxon>Viridiplantae</taxon>
        <taxon>Streptophyta</taxon>
        <taxon>Embryophyta</taxon>
        <taxon>Tracheophyta</taxon>
        <taxon>Spermatophyta</taxon>
        <taxon>Magnoliopsida</taxon>
        <taxon>eudicotyledons</taxon>
        <taxon>Gunneridae</taxon>
        <taxon>Pentapetalae</taxon>
        <taxon>rosids</taxon>
        <taxon>fabids</taxon>
        <taxon>Malpighiales</taxon>
        <taxon>Linaceae</taxon>
        <taxon>Linum</taxon>
    </lineage>
</organism>
<gene>
    <name evidence="1" type="ORF">LITE_LOCUS1758</name>
</gene>
<dbReference type="EMBL" id="CAMGYJ010000002">
    <property type="protein sequence ID" value="CAI0378131.1"/>
    <property type="molecule type" value="Genomic_DNA"/>
</dbReference>
<accession>A0AAV0GZK0</accession>
<dbReference type="AlphaFoldDB" id="A0AAV0GZK0"/>
<sequence>MTTVWKTPDSSEGNRLSNATNIIIFPFRLLCDSAEWQSSYCFVCLALVSMIRTDALYAPITYVTSHQWRTERSVYLDYKAPQTRVLK</sequence>
<protein>
    <submittedName>
        <fullName evidence="1">Uncharacterized protein</fullName>
    </submittedName>
</protein>
<dbReference type="Proteomes" id="UP001154282">
    <property type="component" value="Unassembled WGS sequence"/>
</dbReference>
<keyword evidence="2" id="KW-1185">Reference proteome</keyword>
<evidence type="ECO:0000313" key="2">
    <source>
        <dbReference type="Proteomes" id="UP001154282"/>
    </source>
</evidence>